<gene>
    <name evidence="1" type="ORF">GWO12_01560</name>
</gene>
<organism evidence="1 2">
    <name type="scientific">Candidatus Kutchimonas denitrificans</name>
    <dbReference type="NCBI Taxonomy" id="3056748"/>
    <lineage>
        <taxon>Bacteria</taxon>
        <taxon>Pseudomonadati</taxon>
        <taxon>Gemmatimonadota</taxon>
        <taxon>Gemmatimonadia</taxon>
        <taxon>Candidatus Palauibacterales</taxon>
        <taxon>Candidatus Palauibacteraceae</taxon>
        <taxon>Candidatus Kutchimonas</taxon>
    </lineage>
</organism>
<accession>A0AAE4Z5A5</accession>
<dbReference type="Proteomes" id="UP000702544">
    <property type="component" value="Unassembled WGS sequence"/>
</dbReference>
<reference evidence="1 2" key="1">
    <citation type="submission" date="2020-01" db="EMBL/GenBank/DDBJ databases">
        <title>Genomes assembled from Gulf of Kutch pelagic sediment metagenomes.</title>
        <authorList>
            <person name="Chandrashekar M."/>
            <person name="Mahajan M.S."/>
            <person name="Dave K.J."/>
            <person name="Vatsa P."/>
            <person name="Nathani N.M."/>
        </authorList>
    </citation>
    <scope>NUCLEOTIDE SEQUENCE [LARGE SCALE GENOMIC DNA]</scope>
    <source>
        <strain evidence="1">KS3-K002</strain>
    </source>
</reference>
<protein>
    <submittedName>
        <fullName evidence="1">Penicillin-binding protein activator LpoB</fullName>
    </submittedName>
</protein>
<proteinExistence type="predicted"/>
<dbReference type="Gene3D" id="3.40.50.10610">
    <property type="entry name" value="ABC-type transport auxiliary lipoprotein component"/>
    <property type="match status" value="1"/>
</dbReference>
<name>A0AAE4Z5A5_9BACT</name>
<dbReference type="InterPro" id="IPR014094">
    <property type="entry name" value="LpoB"/>
</dbReference>
<dbReference type="EMBL" id="JAACAK010000012">
    <property type="protein sequence ID" value="NIR73793.1"/>
    <property type="molecule type" value="Genomic_DNA"/>
</dbReference>
<evidence type="ECO:0000313" key="1">
    <source>
        <dbReference type="EMBL" id="NIR73793.1"/>
    </source>
</evidence>
<dbReference type="AlphaFoldDB" id="A0AAE4Z5A5"/>
<evidence type="ECO:0000313" key="2">
    <source>
        <dbReference type="Proteomes" id="UP000702544"/>
    </source>
</evidence>
<dbReference type="Pfam" id="PF13036">
    <property type="entry name" value="LpoB"/>
    <property type="match status" value="1"/>
</dbReference>
<comment type="caution">
    <text evidence="1">The sequence shown here is derived from an EMBL/GenBank/DDBJ whole genome shotgun (WGS) entry which is preliminary data.</text>
</comment>
<sequence>MQVNAHNAAVFLLVTFGLASLMACGKNVRRLDPESTTDLSGFWNDTDSRLVANDMIADCLTHPWIQNHALRADAKPVAIVGSIRNRSMEHIPTGTFIRDIERALVNSGQVSVVANPYEREELRDEREAQQDWAREETRSRLRAETGADYMLNGAIDVIIDKEGGTEVKFYQVDLYLTDIESNERVWIGQKKIKKEISRRGIGF</sequence>